<evidence type="ECO:0000256" key="9">
    <source>
        <dbReference type="ARBA" id="ARBA00023014"/>
    </source>
</evidence>
<keyword evidence="8" id="KW-0408">Iron</keyword>
<dbReference type="InterPro" id="IPR042493">
    <property type="entry name" value="XPD_DNA_FeS"/>
</dbReference>
<dbReference type="PROSITE" id="PS51193">
    <property type="entry name" value="HELICASE_ATP_BIND_2"/>
    <property type="match status" value="1"/>
</dbReference>
<evidence type="ECO:0000259" key="13">
    <source>
        <dbReference type="PROSITE" id="PS51193"/>
    </source>
</evidence>
<evidence type="ECO:0000256" key="4">
    <source>
        <dbReference type="ARBA" id="ARBA00022763"/>
    </source>
</evidence>
<keyword evidence="6 14" id="KW-0347">Helicase</keyword>
<gene>
    <name evidence="14" type="ORF">NNBILFAB_00005</name>
</gene>
<evidence type="ECO:0000256" key="6">
    <source>
        <dbReference type="ARBA" id="ARBA00022806"/>
    </source>
</evidence>
<dbReference type="GO" id="GO:0003677">
    <property type="term" value="F:DNA binding"/>
    <property type="evidence" value="ECO:0007669"/>
    <property type="project" value="UniProtKB-KW"/>
</dbReference>
<dbReference type="GO" id="GO:0006281">
    <property type="term" value="P:DNA repair"/>
    <property type="evidence" value="ECO:0007669"/>
    <property type="project" value="UniProtKB-KW"/>
</dbReference>
<evidence type="ECO:0000256" key="3">
    <source>
        <dbReference type="ARBA" id="ARBA00022741"/>
    </source>
</evidence>
<proteinExistence type="predicted"/>
<evidence type="ECO:0000256" key="12">
    <source>
        <dbReference type="ARBA" id="ARBA00023235"/>
    </source>
</evidence>
<dbReference type="InterPro" id="IPR027417">
    <property type="entry name" value="P-loop_NTPase"/>
</dbReference>
<dbReference type="InterPro" id="IPR045028">
    <property type="entry name" value="DinG/Rad3-like"/>
</dbReference>
<keyword evidence="1" id="KW-0004">4Fe-4S</keyword>
<dbReference type="Pfam" id="PF06733">
    <property type="entry name" value="DEAD_2"/>
    <property type="match status" value="1"/>
</dbReference>
<name>A0A7G9Z6S9_9EURY</name>
<protein>
    <submittedName>
        <fullName evidence="14">ATP-dependent DNA helicase</fullName>
        <ecNumber evidence="14">3.6.4.12</ecNumber>
    </submittedName>
</protein>
<dbReference type="EC" id="3.6.4.12" evidence="14"/>
<keyword evidence="3" id="KW-0547">Nucleotide-binding</keyword>
<dbReference type="GO" id="GO:0016818">
    <property type="term" value="F:hydrolase activity, acting on acid anhydrides, in phosphorus-containing anhydrides"/>
    <property type="evidence" value="ECO:0007669"/>
    <property type="project" value="InterPro"/>
</dbReference>
<evidence type="ECO:0000313" key="14">
    <source>
        <dbReference type="EMBL" id="QNO55963.1"/>
    </source>
</evidence>
<dbReference type="Gene3D" id="1.10.275.40">
    <property type="match status" value="1"/>
</dbReference>
<dbReference type="InterPro" id="IPR006555">
    <property type="entry name" value="ATP-dep_Helicase_C"/>
</dbReference>
<dbReference type="AlphaFoldDB" id="A0A7G9Z6S9"/>
<evidence type="ECO:0000256" key="2">
    <source>
        <dbReference type="ARBA" id="ARBA00022723"/>
    </source>
</evidence>
<keyword evidence="11" id="KW-0234">DNA repair</keyword>
<dbReference type="SMART" id="SM00488">
    <property type="entry name" value="DEXDc2"/>
    <property type="match status" value="1"/>
</dbReference>
<keyword evidence="10" id="KW-0238">DNA-binding</keyword>
<keyword evidence="12" id="KW-0413">Isomerase</keyword>
<reference evidence="14" key="1">
    <citation type="submission" date="2020-06" db="EMBL/GenBank/DDBJ databases">
        <title>Unique genomic features of the anaerobic methanotrophic archaea.</title>
        <authorList>
            <person name="Chadwick G.L."/>
            <person name="Skennerton C.T."/>
            <person name="Laso-Perez R."/>
            <person name="Leu A.O."/>
            <person name="Speth D.R."/>
            <person name="Yu H."/>
            <person name="Morgan-Lang C."/>
            <person name="Hatzenpichler R."/>
            <person name="Goudeau D."/>
            <person name="Malmstrom R."/>
            <person name="Brazelton W.J."/>
            <person name="Woyke T."/>
            <person name="Hallam S.J."/>
            <person name="Tyson G.W."/>
            <person name="Wegener G."/>
            <person name="Boetius A."/>
            <person name="Orphan V."/>
        </authorList>
    </citation>
    <scope>NUCLEOTIDE SEQUENCE</scope>
</reference>
<evidence type="ECO:0000256" key="1">
    <source>
        <dbReference type="ARBA" id="ARBA00022485"/>
    </source>
</evidence>
<dbReference type="GO" id="GO:0005524">
    <property type="term" value="F:ATP binding"/>
    <property type="evidence" value="ECO:0007669"/>
    <property type="project" value="UniProtKB-KW"/>
</dbReference>
<dbReference type="Pfam" id="PF13307">
    <property type="entry name" value="Helicase_C_2"/>
    <property type="match status" value="1"/>
</dbReference>
<dbReference type="PANTHER" id="PTHR11472">
    <property type="entry name" value="DNA REPAIR DEAD HELICASE RAD3/XP-D SUBFAMILY MEMBER"/>
    <property type="match status" value="1"/>
</dbReference>
<evidence type="ECO:0000256" key="10">
    <source>
        <dbReference type="ARBA" id="ARBA00023125"/>
    </source>
</evidence>
<dbReference type="SMART" id="SM00491">
    <property type="entry name" value="HELICc2"/>
    <property type="match status" value="1"/>
</dbReference>
<dbReference type="Gene3D" id="3.40.50.300">
    <property type="entry name" value="P-loop containing nucleotide triphosphate hydrolases"/>
    <property type="match status" value="2"/>
</dbReference>
<keyword evidence="4" id="KW-0227">DNA damage</keyword>
<dbReference type="GO" id="GO:0046872">
    <property type="term" value="F:metal ion binding"/>
    <property type="evidence" value="ECO:0007669"/>
    <property type="project" value="UniProtKB-KW"/>
</dbReference>
<evidence type="ECO:0000256" key="11">
    <source>
        <dbReference type="ARBA" id="ARBA00023204"/>
    </source>
</evidence>
<dbReference type="InterPro" id="IPR010614">
    <property type="entry name" value="RAD3-like_helicase_DEAD"/>
</dbReference>
<evidence type="ECO:0000256" key="8">
    <source>
        <dbReference type="ARBA" id="ARBA00023004"/>
    </source>
</evidence>
<dbReference type="Gene3D" id="1.10.30.20">
    <property type="entry name" value="Bacterial XPD DNA helicase, FeS cluster domain"/>
    <property type="match status" value="1"/>
</dbReference>
<dbReference type="GO" id="GO:0051539">
    <property type="term" value="F:4 iron, 4 sulfur cluster binding"/>
    <property type="evidence" value="ECO:0007669"/>
    <property type="project" value="UniProtKB-KW"/>
</dbReference>
<organism evidence="14">
    <name type="scientific">Candidatus Methanophaga sp. ANME-1 ERB7</name>
    <dbReference type="NCBI Taxonomy" id="2759913"/>
    <lineage>
        <taxon>Archaea</taxon>
        <taxon>Methanobacteriati</taxon>
        <taxon>Methanobacteriota</taxon>
        <taxon>Stenosarchaea group</taxon>
        <taxon>Methanomicrobia</taxon>
        <taxon>Candidatus Methanophagales</taxon>
        <taxon>Candidatus Methanophagaceae</taxon>
        <taxon>Candidatus Methanophaga</taxon>
    </lineage>
</organism>
<dbReference type="GO" id="GO:0043139">
    <property type="term" value="F:5'-3' DNA helicase activity"/>
    <property type="evidence" value="ECO:0007669"/>
    <property type="project" value="UniProtKB-EC"/>
</dbReference>
<keyword evidence="5 14" id="KW-0378">Hydrolase</keyword>
<dbReference type="SUPFAM" id="SSF52540">
    <property type="entry name" value="P-loop containing nucleoside triphosphate hydrolases"/>
    <property type="match status" value="1"/>
</dbReference>
<accession>A0A7G9Z6S9</accession>
<dbReference type="PANTHER" id="PTHR11472:SF34">
    <property type="entry name" value="REGULATOR OF TELOMERE ELONGATION HELICASE 1"/>
    <property type="match status" value="1"/>
</dbReference>
<dbReference type="EMBL" id="MT631635">
    <property type="protein sequence ID" value="QNO55963.1"/>
    <property type="molecule type" value="Genomic_DNA"/>
</dbReference>
<evidence type="ECO:0000256" key="7">
    <source>
        <dbReference type="ARBA" id="ARBA00022840"/>
    </source>
</evidence>
<dbReference type="InterPro" id="IPR006554">
    <property type="entry name" value="Helicase-like_DEXD_c2"/>
</dbReference>
<dbReference type="InterPro" id="IPR014013">
    <property type="entry name" value="Helic_SF1/SF2_ATP-bd_DinG/Rad3"/>
</dbReference>
<keyword evidence="7" id="KW-0067">ATP-binding</keyword>
<keyword evidence="9" id="KW-0411">Iron-sulfur</keyword>
<feature type="domain" description="Helicase ATP-binding" evidence="13">
    <location>
        <begin position="4"/>
        <end position="265"/>
    </location>
</feature>
<evidence type="ECO:0000256" key="5">
    <source>
        <dbReference type="ARBA" id="ARBA00022801"/>
    </source>
</evidence>
<keyword evidence="2" id="KW-0479">Metal-binding</keyword>
<sequence>MKGTNTALFPFPSIREGQREFMEDVKDAVEGGKILVAHAPTGIGKTVATLVPALQYAVENGKTIFFLTSKRSQHKIAIDTLKLIKDHAKREFTSVDITSKQSMCPRTKPIHREFYFLFNEFCRSEQKNKRCRYFIKQDEEALRRIKSEIMHVEQLCNWCTKRGVCPYKVALEAAGSADVLVCDYNYLFSTDITERVLEKIEKGLEDIIVIVDEAHNLPDRIRSNLSSELRMNTVTSIARDLRRIDREMQGNLMGLESIFKKLAMGASKENKDEMKVDRDFLVDEMAKVLGRGRIEAMSYDDFVNSLRGIAEDLETSGSRTTDDMRYKNEMLQRDILSIADFLDGWKTRENCVRIFSLAQKEYPRLYFKLLDPSVISEPIFAKAHSTILMSGTLCPTEMYADVLGASPARIRGKEIVLNEYKSPFPSENRMIVVTKALTTKYTERGEEMYRQMAVKIGEVAKYVKGGMAVFFPSYALLKSVATYLPDAVRSRVMIERREMGKEEKNRLYETLRDDTDGILLAVQGGSFSEGMDYESNTLKAIIVVGLPLSPPTLEVKMIEGYYVRKYGAETGRNYGYLYPAITKVLQAAGRGIRSEQDRCIIVLMDYRFAQYPYKKCLPSDFNETYTSRSEEYCKTFFR</sequence>